<feature type="domain" description="Ubiquitin-like" evidence="3">
    <location>
        <begin position="930"/>
        <end position="995"/>
    </location>
</feature>
<proteinExistence type="predicted"/>
<feature type="transmembrane region" description="Helical" evidence="2">
    <location>
        <begin position="350"/>
        <end position="374"/>
    </location>
</feature>
<feature type="compositionally biased region" description="Basic and acidic residues" evidence="1">
    <location>
        <begin position="1562"/>
        <end position="1590"/>
    </location>
</feature>
<dbReference type="RefSeq" id="XP_002669208.1">
    <property type="nucleotide sequence ID" value="XM_002669162.1"/>
</dbReference>
<feature type="transmembrane region" description="Helical" evidence="2">
    <location>
        <begin position="673"/>
        <end position="693"/>
    </location>
</feature>
<evidence type="ECO:0000259" key="3">
    <source>
        <dbReference type="PROSITE" id="PS50053"/>
    </source>
</evidence>
<dbReference type="eggNOG" id="KOG4248">
    <property type="taxonomic scope" value="Eukaryota"/>
</dbReference>
<dbReference type="InterPro" id="IPR000626">
    <property type="entry name" value="Ubiquitin-like_dom"/>
</dbReference>
<gene>
    <name evidence="4" type="ORF">NAEGRDRAFT_82211</name>
</gene>
<dbReference type="Pfam" id="PF00240">
    <property type="entry name" value="ubiquitin"/>
    <property type="match status" value="1"/>
</dbReference>
<dbReference type="GO" id="GO:0005886">
    <property type="term" value="C:plasma membrane"/>
    <property type="evidence" value="ECO:0007669"/>
    <property type="project" value="TreeGrafter"/>
</dbReference>
<feature type="transmembrane region" description="Helical" evidence="2">
    <location>
        <begin position="804"/>
        <end position="825"/>
    </location>
</feature>
<protein>
    <submittedName>
        <fullName evidence="4">Polyubiquitin</fullName>
    </submittedName>
</protein>
<feature type="compositionally biased region" description="Basic and acidic residues" evidence="1">
    <location>
        <begin position="1691"/>
        <end position="1700"/>
    </location>
</feature>
<feature type="region of interest" description="Disordered" evidence="1">
    <location>
        <begin position="1275"/>
        <end position="1315"/>
    </location>
</feature>
<dbReference type="SUPFAM" id="SSF54236">
    <property type="entry name" value="Ubiquitin-like"/>
    <property type="match status" value="1"/>
</dbReference>
<sequence length="1700" mass="190997">MYKLPSYCYTGIITNSSQCSNIKLEIHRTYSSSVRNLVFPIWFQPHLKFINETHLNYKLSQMRKSYQIGYFFAPIFPIQSRNDSFLNSTDNGATLNTLWNNIKSNNYSDKISSLSYLSGYSNTSSMFSYLFHVFNTQNAEFFFGEQNWFRFLDLSIAATSNKYYRMGFSLAVPRSDLSEFSYASDNPLEETDPDLFGSQYQCTFVLADQIVYAEGYWVFTVSGAHIYLSIAVIVVIGIMTTLVLCFNTRLYEEDMETNFTRHFDMKKTPVPAEKPMFFHKLARLYDMARAFVLANDNDIAKEVGSESYYYFCLLYYLSCSIFASQAPPWIPFMDISKYTAATLTSGRQEHVFLIFVIINSFLACLLGAFLLYALKHESRVFVTDKVITDEKALSATIRHFGHLYTLMVKNIPKEITAKEELGELFNEEILLGKYRTDDEWKEHYVCHVAVNLNHLTELEKALAKVEKKLENIKPDKPPTTGCLAKCTSREDQLILERDQITEKINTIKKKYYVNESMENDAFLTTGAFNTNDPTDVYGTGYGFVTFFSMDEAKEVLRNFNASRSKVTQWMEYLIPFYEDKEIVVTAAVPPDDVIFENFSVSHKKRKLRLIGINLGLFCAMLLVFFILGVGSVSQWAKQEFLTFVIDFAESLQVAGMVDLFRILVDLLMEVPGLFMELLKLVVVLGANAVGYFSKTHYSLYVSEKMFFFMLSATLVFPYFTKYFFLNTIMAFSNYVSHYPQFNNLVVYFEFFGLDIINILFIFSFIAKTIEYSIQLVSTVITLSINKKMARMPFDYEVNYGFKSALLILIAFYGSVAPFVYLAGLVKKNQTVPVSREETESEKSQTQSVISNFKHDVANLINIGKLESLENEDIVDLVHKSQLLDLYRHPYFIDEARKLKKKMKNAMRAALFVANSKQDTSTHNDVTLSLVKAMNGQQIELQVDPEIDVEEFRKLLAEKSNTAPHLQRLIYQGKVLKNGTKLSDYKISNDHVIHLVNMPPPEAQASSGSSSSSSATTTNTTGATGTTSSTNAGAHPHAQTFRALGPGMVITGIVDSQSPNSNNNQRGGIDISSILNSVLGGILQPGANANNNNNHGHSHPHSHSHNPPTAQRQQQQQQQQANNNTNNNNNQTRSLINGARSIINLLNNEQQRQNIVRSLETVVNSLSESTPNRLAANLARNEVLPTLQQLHRDLGVIVNTRNTTATSNSGNQGTTTHSEPSITGVNLNLHVNANELDQLPNQLDRLHNIIHNSPLGPRPQTIEQPQPILITTSSTTVNRTAQQPSQQTPSQPSQTSSATTTQQQTSTAPTTTQPSAQQFSLNSFMERAMTSLGVNLTESNESERSIFDRLISVATDGLQITDLLGIISGNWAPLESTKGRMRDFVISEVLKGDTSSENIQEKVEEIMTDFETYMDKNHDLQLEIASRAGESDVIDLLTQLVRNYVTLFFKLIIEEPSQYHSISNGTIDGTVPSPFASALNRFTTLALGEVVELFETHCTSGSSSVLLPLLLDSMFNSLPSNVQMFYRTQGSSVIASFATQRHQQYKTLYPNRPLTFMPKPLLTKKEVKPEASKQQETKKEEPKPQASSDSDKMLEELMSKDSMDLLDSVSFDDIVEKPSHTGGVSMVEKELMLHVAGSSHIESPSTITPTTETSPMESNKLLLQLPTNQTEKIESELSPSQNGTSSASSSMDDDHHHEVVV</sequence>
<keyword evidence="5" id="KW-1185">Reference proteome</keyword>
<dbReference type="PROSITE" id="PS50053">
    <property type="entry name" value="UBIQUITIN_2"/>
    <property type="match status" value="1"/>
</dbReference>
<dbReference type="InterPro" id="IPR029071">
    <property type="entry name" value="Ubiquitin-like_domsf"/>
</dbReference>
<feature type="compositionally biased region" description="Low complexity" evidence="1">
    <location>
        <begin position="1004"/>
        <end position="1033"/>
    </location>
</feature>
<feature type="transmembrane region" description="Helical" evidence="2">
    <location>
        <begin position="609"/>
        <end position="632"/>
    </location>
</feature>
<keyword evidence="2" id="KW-0472">Membrane</keyword>
<dbReference type="KEGG" id="ngr:NAEGRDRAFT_82211"/>
<feature type="compositionally biased region" description="Low complexity" evidence="1">
    <location>
        <begin position="1279"/>
        <end position="1315"/>
    </location>
</feature>
<feature type="compositionally biased region" description="Low complexity" evidence="1">
    <location>
        <begin position="1104"/>
        <end position="1132"/>
    </location>
</feature>
<dbReference type="Pfam" id="PF14703">
    <property type="entry name" value="PHM7_cyt"/>
    <property type="match status" value="1"/>
</dbReference>
<dbReference type="PANTHER" id="PTHR13018">
    <property type="entry name" value="PROBABLE MEMBRANE PROTEIN DUF221-RELATED"/>
    <property type="match status" value="1"/>
</dbReference>
<dbReference type="InterPro" id="IPR027815">
    <property type="entry name" value="CSC1/OSCA1-like_cyt"/>
</dbReference>
<dbReference type="VEuPathDB" id="AmoebaDB:NAEGRDRAFT_82211"/>
<keyword evidence="2" id="KW-0812">Transmembrane</keyword>
<feature type="region of interest" description="Disordered" evidence="1">
    <location>
        <begin position="1555"/>
        <end position="1590"/>
    </location>
</feature>
<feature type="region of interest" description="Disordered" evidence="1">
    <location>
        <begin position="1202"/>
        <end position="1221"/>
    </location>
</feature>
<dbReference type="SMART" id="SM00213">
    <property type="entry name" value="UBQ"/>
    <property type="match status" value="1"/>
</dbReference>
<feature type="compositionally biased region" description="Low complexity" evidence="1">
    <location>
        <begin position="1637"/>
        <end position="1657"/>
    </location>
</feature>
<dbReference type="EMBL" id="GG738930">
    <property type="protein sequence ID" value="EFC36464.1"/>
    <property type="molecule type" value="Genomic_DNA"/>
</dbReference>
<evidence type="ECO:0000256" key="1">
    <source>
        <dbReference type="SAM" id="MobiDB-lite"/>
    </source>
</evidence>
<dbReference type="PANTHER" id="PTHR13018:SF5">
    <property type="entry name" value="RE44586P"/>
    <property type="match status" value="1"/>
</dbReference>
<dbReference type="InParanoid" id="D2W363"/>
<evidence type="ECO:0000256" key="2">
    <source>
        <dbReference type="SAM" id="Phobius"/>
    </source>
</evidence>
<dbReference type="GO" id="GO:0005227">
    <property type="term" value="F:calcium-activated cation channel activity"/>
    <property type="evidence" value="ECO:0007669"/>
    <property type="project" value="InterPro"/>
</dbReference>
<dbReference type="InterPro" id="IPR045122">
    <property type="entry name" value="Csc1-like"/>
</dbReference>
<feature type="transmembrane region" description="Helical" evidence="2">
    <location>
        <begin position="308"/>
        <end position="330"/>
    </location>
</feature>
<feature type="region of interest" description="Disordered" evidence="1">
    <location>
        <begin position="1084"/>
        <end position="1132"/>
    </location>
</feature>
<feature type="transmembrane region" description="Helical" evidence="2">
    <location>
        <begin position="226"/>
        <end position="246"/>
    </location>
</feature>
<name>D2W363_NAEGR</name>
<feature type="region of interest" description="Disordered" evidence="1">
    <location>
        <begin position="997"/>
        <end position="1033"/>
    </location>
</feature>
<accession>D2W363</accession>
<dbReference type="Gene3D" id="3.10.20.90">
    <property type="entry name" value="Phosphatidylinositol 3-kinase Catalytic Subunit, Chain A, domain 1"/>
    <property type="match status" value="1"/>
</dbReference>
<feature type="region of interest" description="Disordered" evidence="1">
    <location>
        <begin position="1636"/>
        <end position="1700"/>
    </location>
</feature>
<organism evidence="5">
    <name type="scientific">Naegleria gruberi</name>
    <name type="common">Amoeba</name>
    <dbReference type="NCBI Taxonomy" id="5762"/>
    <lineage>
        <taxon>Eukaryota</taxon>
        <taxon>Discoba</taxon>
        <taxon>Heterolobosea</taxon>
        <taxon>Tetramitia</taxon>
        <taxon>Eutetramitia</taxon>
        <taxon>Vahlkampfiidae</taxon>
        <taxon>Naegleria</taxon>
    </lineage>
</organism>
<evidence type="ECO:0000313" key="5">
    <source>
        <dbReference type="Proteomes" id="UP000006671"/>
    </source>
</evidence>
<feature type="transmembrane region" description="Helical" evidence="2">
    <location>
        <begin position="744"/>
        <end position="765"/>
    </location>
</feature>
<feature type="compositionally biased region" description="Low complexity" evidence="1">
    <location>
        <begin position="1084"/>
        <end position="1094"/>
    </location>
</feature>
<dbReference type="GeneID" id="8862713"/>
<evidence type="ECO:0000313" key="4">
    <source>
        <dbReference type="EMBL" id="EFC36464.1"/>
    </source>
</evidence>
<keyword evidence="2" id="KW-1133">Transmembrane helix</keyword>
<dbReference type="STRING" id="5762.D2W363"/>
<reference evidence="4 5" key="1">
    <citation type="journal article" date="2010" name="Cell">
        <title>The genome of Naegleria gruberi illuminates early eukaryotic versatility.</title>
        <authorList>
            <person name="Fritz-Laylin L.K."/>
            <person name="Prochnik S.E."/>
            <person name="Ginger M.L."/>
            <person name="Dacks J.B."/>
            <person name="Carpenter M.L."/>
            <person name="Field M.C."/>
            <person name="Kuo A."/>
            <person name="Paredez A."/>
            <person name="Chapman J."/>
            <person name="Pham J."/>
            <person name="Shu S."/>
            <person name="Neupane R."/>
            <person name="Cipriano M."/>
            <person name="Mancuso J."/>
            <person name="Tu H."/>
            <person name="Salamov A."/>
            <person name="Lindquist E."/>
            <person name="Shapiro H."/>
            <person name="Lucas S."/>
            <person name="Grigoriev I.V."/>
            <person name="Cande W.Z."/>
            <person name="Fulton C."/>
            <person name="Rokhsar D.S."/>
            <person name="Dawson S.C."/>
        </authorList>
    </citation>
    <scope>NUCLEOTIDE SEQUENCE [LARGE SCALE GENOMIC DNA]</scope>
    <source>
        <strain evidence="4 5">NEG-M</strain>
    </source>
</reference>
<dbReference type="Proteomes" id="UP000006671">
    <property type="component" value="Unassembled WGS sequence"/>
</dbReference>
<feature type="transmembrane region" description="Helical" evidence="2">
    <location>
        <begin position="705"/>
        <end position="724"/>
    </location>
</feature>
<dbReference type="OrthoDB" id="1885901at2759"/>